<sequence length="70" mass="7385">MATVQDSGTTSSLHGLEVLPVPFVSLSPTICLTNPGLADSSGLAFPYSRSSFVVCKVMPGIILEGYPWLK</sequence>
<protein>
    <submittedName>
        <fullName evidence="1">Uncharacterized protein</fullName>
    </submittedName>
</protein>
<dbReference type="EMBL" id="JH002114">
    <property type="protein sequence ID" value="EGW01399.1"/>
    <property type="molecule type" value="Genomic_DNA"/>
</dbReference>
<name>G3IDX9_CRIGR</name>
<reference evidence="2" key="1">
    <citation type="journal article" date="2011" name="Nat. Biotechnol.">
        <title>The genomic sequence of the Chinese hamster ovary (CHO)-K1 cell line.</title>
        <authorList>
            <person name="Xu X."/>
            <person name="Nagarajan H."/>
            <person name="Lewis N.E."/>
            <person name="Pan S."/>
            <person name="Cai Z."/>
            <person name="Liu X."/>
            <person name="Chen W."/>
            <person name="Xie M."/>
            <person name="Wang W."/>
            <person name="Hammond S."/>
            <person name="Andersen M.R."/>
            <person name="Neff N."/>
            <person name="Passarelli B."/>
            <person name="Koh W."/>
            <person name="Fan H.C."/>
            <person name="Wang J."/>
            <person name="Gui Y."/>
            <person name="Lee K.H."/>
            <person name="Betenbaugh M.J."/>
            <person name="Quake S.R."/>
            <person name="Famili I."/>
            <person name="Palsson B.O."/>
            <person name="Wang J."/>
        </authorList>
    </citation>
    <scope>NUCLEOTIDE SEQUENCE [LARGE SCALE GENOMIC DNA]</scope>
    <source>
        <strain evidence="2">CHO K1 cell line</strain>
    </source>
</reference>
<gene>
    <name evidence="1" type="ORF">I79_021920</name>
</gene>
<dbReference type="Proteomes" id="UP000001075">
    <property type="component" value="Unassembled WGS sequence"/>
</dbReference>
<dbReference type="InParanoid" id="G3IDX9"/>
<proteinExistence type="predicted"/>
<organism evidence="1 2">
    <name type="scientific">Cricetulus griseus</name>
    <name type="common">Chinese hamster</name>
    <name type="synonym">Cricetulus barabensis griseus</name>
    <dbReference type="NCBI Taxonomy" id="10029"/>
    <lineage>
        <taxon>Eukaryota</taxon>
        <taxon>Metazoa</taxon>
        <taxon>Chordata</taxon>
        <taxon>Craniata</taxon>
        <taxon>Vertebrata</taxon>
        <taxon>Euteleostomi</taxon>
        <taxon>Mammalia</taxon>
        <taxon>Eutheria</taxon>
        <taxon>Euarchontoglires</taxon>
        <taxon>Glires</taxon>
        <taxon>Rodentia</taxon>
        <taxon>Myomorpha</taxon>
        <taxon>Muroidea</taxon>
        <taxon>Cricetidae</taxon>
        <taxon>Cricetinae</taxon>
        <taxon>Cricetulus</taxon>
    </lineage>
</organism>
<evidence type="ECO:0000313" key="2">
    <source>
        <dbReference type="Proteomes" id="UP000001075"/>
    </source>
</evidence>
<evidence type="ECO:0000313" key="1">
    <source>
        <dbReference type="EMBL" id="EGW01399.1"/>
    </source>
</evidence>
<accession>G3IDX9</accession>
<dbReference type="AlphaFoldDB" id="G3IDX9"/>